<evidence type="ECO:0000313" key="3">
    <source>
        <dbReference type="Proteomes" id="UP001558613"/>
    </source>
</evidence>
<organism evidence="2 3">
    <name type="scientific">Cirrhinus molitorella</name>
    <name type="common">mud carp</name>
    <dbReference type="NCBI Taxonomy" id="172907"/>
    <lineage>
        <taxon>Eukaryota</taxon>
        <taxon>Metazoa</taxon>
        <taxon>Chordata</taxon>
        <taxon>Craniata</taxon>
        <taxon>Vertebrata</taxon>
        <taxon>Euteleostomi</taxon>
        <taxon>Actinopterygii</taxon>
        <taxon>Neopterygii</taxon>
        <taxon>Teleostei</taxon>
        <taxon>Ostariophysi</taxon>
        <taxon>Cypriniformes</taxon>
        <taxon>Cyprinidae</taxon>
        <taxon>Labeoninae</taxon>
        <taxon>Labeonini</taxon>
        <taxon>Cirrhinus</taxon>
    </lineage>
</organism>
<protein>
    <submittedName>
        <fullName evidence="2">Uncharacterized protein</fullName>
    </submittedName>
</protein>
<proteinExistence type="predicted"/>
<dbReference type="Proteomes" id="UP001558613">
    <property type="component" value="Unassembled WGS sequence"/>
</dbReference>
<feature type="region of interest" description="Disordered" evidence="1">
    <location>
        <begin position="64"/>
        <end position="94"/>
    </location>
</feature>
<keyword evidence="3" id="KW-1185">Reference proteome</keyword>
<evidence type="ECO:0000313" key="2">
    <source>
        <dbReference type="EMBL" id="KAL1255377.1"/>
    </source>
</evidence>
<evidence type="ECO:0000256" key="1">
    <source>
        <dbReference type="SAM" id="MobiDB-lite"/>
    </source>
</evidence>
<reference evidence="2 3" key="1">
    <citation type="submission" date="2023-09" db="EMBL/GenBank/DDBJ databases">
        <authorList>
            <person name="Wang M."/>
        </authorList>
    </citation>
    <scope>NUCLEOTIDE SEQUENCE [LARGE SCALE GENOMIC DNA]</scope>
    <source>
        <strain evidence="2">GT-2023</strain>
        <tissue evidence="2">Liver</tissue>
    </source>
</reference>
<dbReference type="EMBL" id="JAYMGO010000019">
    <property type="protein sequence ID" value="KAL1255377.1"/>
    <property type="molecule type" value="Genomic_DNA"/>
</dbReference>
<comment type="caution">
    <text evidence="2">The sequence shown here is derived from an EMBL/GenBank/DDBJ whole genome shotgun (WGS) entry which is preliminary data.</text>
</comment>
<gene>
    <name evidence="2" type="ORF">QQF64_013438</name>
</gene>
<sequence>MRGSVGNKSSGERFRVSRQMFVHRRTGEVWPFPKGQAGSGEQTRASPTGCRLFYIHAKGTDALTDASSRTPQSWAHLPGRKHQNEGHRCESDGDEATVLDRSQQEDKPIIFPLRRRPTSRSYFGIARPPLCGVEERRGEEGGGFGLELNERTIPQRQEIFSGSISDEYQLLAAFGWIFSWALLLLSAGLHRSLLIMPVHLSHLALLSTPCCVNC</sequence>
<accession>A0ABR3LR70</accession>
<name>A0ABR3LR70_9TELE</name>
<feature type="compositionally biased region" description="Basic and acidic residues" evidence="1">
    <location>
        <begin position="82"/>
        <end position="91"/>
    </location>
</feature>